<dbReference type="Proteomes" id="UP001165143">
    <property type="component" value="Unassembled WGS sequence"/>
</dbReference>
<dbReference type="GO" id="GO:0008967">
    <property type="term" value="F:phosphoglycolate phosphatase activity"/>
    <property type="evidence" value="ECO:0007669"/>
    <property type="project" value="TreeGrafter"/>
</dbReference>
<dbReference type="InterPro" id="IPR023214">
    <property type="entry name" value="HAD_sf"/>
</dbReference>
<dbReference type="InterPro" id="IPR023198">
    <property type="entry name" value="PGP-like_dom2"/>
</dbReference>
<evidence type="ECO:0000313" key="1">
    <source>
        <dbReference type="EMBL" id="GLW58199.1"/>
    </source>
</evidence>
<dbReference type="RefSeq" id="WP_051777694.1">
    <property type="nucleotide sequence ID" value="NZ_BSRX01000048.1"/>
</dbReference>
<dbReference type="Gene3D" id="3.40.50.1000">
    <property type="entry name" value="HAD superfamily/HAD-like"/>
    <property type="match status" value="1"/>
</dbReference>
<dbReference type="Gene3D" id="1.10.150.240">
    <property type="entry name" value="Putative phosphatase, domain 2"/>
    <property type="match status" value="1"/>
</dbReference>
<dbReference type="GO" id="GO:0005829">
    <property type="term" value="C:cytosol"/>
    <property type="evidence" value="ECO:0007669"/>
    <property type="project" value="TreeGrafter"/>
</dbReference>
<dbReference type="AlphaFoldDB" id="A0A9W6URD7"/>
<protein>
    <submittedName>
        <fullName evidence="1">Phosphatase</fullName>
    </submittedName>
</protein>
<sequence length="233" mass="24791">MTHRTTNNIGPTSPIHLVWDWNGTMRDDLDDHVAALNATLPRIGGPRIDTATYRALHAVPIRGFYDALVGRTITDEEWSRSNAEFLDVLHRRPVRLRSGVRQLMLGLRAAGHRQSLLSLAPHERLLTEVATTGIGGLLERIDGRTGEPAHSKAPALAAHLAALGVEPGRALVIGDSLDDAVAAQEVGAVAVLHTGGLHSAERLAAAGTPLAGTLREAAERGIALLNTRQGTGR</sequence>
<dbReference type="InterPro" id="IPR036412">
    <property type="entry name" value="HAD-like_sf"/>
</dbReference>
<dbReference type="EMBL" id="BSRX01000048">
    <property type="protein sequence ID" value="GLW58199.1"/>
    <property type="molecule type" value="Genomic_DNA"/>
</dbReference>
<evidence type="ECO:0000313" key="2">
    <source>
        <dbReference type="Proteomes" id="UP001165143"/>
    </source>
</evidence>
<dbReference type="SUPFAM" id="SSF56784">
    <property type="entry name" value="HAD-like"/>
    <property type="match status" value="1"/>
</dbReference>
<gene>
    <name evidence="1" type="ORF">Kpho01_62100</name>
</gene>
<dbReference type="PANTHER" id="PTHR43434">
    <property type="entry name" value="PHOSPHOGLYCOLATE PHOSPHATASE"/>
    <property type="match status" value="1"/>
</dbReference>
<dbReference type="PANTHER" id="PTHR43434:SF1">
    <property type="entry name" value="PHOSPHOGLYCOLATE PHOSPHATASE"/>
    <property type="match status" value="1"/>
</dbReference>
<proteinExistence type="predicted"/>
<name>A0A9W6URD7_9ACTN</name>
<dbReference type="GO" id="GO:0006281">
    <property type="term" value="P:DNA repair"/>
    <property type="evidence" value="ECO:0007669"/>
    <property type="project" value="TreeGrafter"/>
</dbReference>
<comment type="caution">
    <text evidence="1">The sequence shown here is derived from an EMBL/GenBank/DDBJ whole genome shotgun (WGS) entry which is preliminary data.</text>
</comment>
<dbReference type="Pfam" id="PF13242">
    <property type="entry name" value="Hydrolase_like"/>
    <property type="match status" value="1"/>
</dbReference>
<dbReference type="InterPro" id="IPR050155">
    <property type="entry name" value="HAD-like_hydrolase_sf"/>
</dbReference>
<organism evidence="1 2">
    <name type="scientific">Kitasatospora phosalacinea</name>
    <dbReference type="NCBI Taxonomy" id="2065"/>
    <lineage>
        <taxon>Bacteria</taxon>
        <taxon>Bacillati</taxon>
        <taxon>Actinomycetota</taxon>
        <taxon>Actinomycetes</taxon>
        <taxon>Kitasatosporales</taxon>
        <taxon>Streptomycetaceae</taxon>
        <taxon>Kitasatospora</taxon>
    </lineage>
</organism>
<reference evidence="1" key="1">
    <citation type="submission" date="2023-02" db="EMBL/GenBank/DDBJ databases">
        <title>Kitasatospora phosalacinea NBRC 14362.</title>
        <authorList>
            <person name="Ichikawa N."/>
            <person name="Sato H."/>
            <person name="Tonouchi N."/>
        </authorList>
    </citation>
    <scope>NUCLEOTIDE SEQUENCE</scope>
    <source>
        <strain evidence="1">NBRC 14362</strain>
    </source>
</reference>
<accession>A0A9W6URD7</accession>